<dbReference type="GO" id="GO:0005737">
    <property type="term" value="C:cytoplasm"/>
    <property type="evidence" value="ECO:0007669"/>
    <property type="project" value="TreeGrafter"/>
</dbReference>
<evidence type="ECO:0000313" key="6">
    <source>
        <dbReference type="Proteomes" id="UP001432027"/>
    </source>
</evidence>
<reference evidence="5" key="1">
    <citation type="submission" date="2023-10" db="EMBL/GenBank/DDBJ databases">
        <title>Genome assembly of Pristionchus species.</title>
        <authorList>
            <person name="Yoshida K."/>
            <person name="Sommer R.J."/>
        </authorList>
    </citation>
    <scope>NUCLEOTIDE SEQUENCE</scope>
    <source>
        <strain evidence="5">RS0144</strain>
    </source>
</reference>
<dbReference type="PROSITE" id="PS51450">
    <property type="entry name" value="LRR"/>
    <property type="match status" value="2"/>
</dbReference>
<dbReference type="Gene3D" id="3.30.1520.10">
    <property type="entry name" value="Phox-like domain"/>
    <property type="match status" value="1"/>
</dbReference>
<dbReference type="PANTHER" id="PTHR15454:SF35">
    <property type="entry name" value="NISCHARIN"/>
    <property type="match status" value="1"/>
</dbReference>
<protein>
    <recommendedName>
        <fullName evidence="4">PX domain-containing protein</fullName>
    </recommendedName>
</protein>
<dbReference type="Pfam" id="PF13855">
    <property type="entry name" value="LRR_8"/>
    <property type="match status" value="1"/>
</dbReference>
<evidence type="ECO:0000313" key="5">
    <source>
        <dbReference type="EMBL" id="GMS95737.1"/>
    </source>
</evidence>
<dbReference type="EMBL" id="BTSX01000004">
    <property type="protein sequence ID" value="GMS95737.1"/>
    <property type="molecule type" value="Genomic_DNA"/>
</dbReference>
<dbReference type="AlphaFoldDB" id="A0AAV5TNA6"/>
<evidence type="ECO:0000256" key="1">
    <source>
        <dbReference type="ARBA" id="ARBA00022614"/>
    </source>
</evidence>
<sequence>MALLDLATVSLPLDSSFSVKITDHKIVQDGNFVLYTLSISIEPYTWTVQRRYSDFAQLDKLRFTDKKKSFIPKKKTIGNLDAEFITDRKIELEKYLKSVIELEIWYQRQKHLHSLPLLIAQFIDMHQYEIHSIVDDLSLRLGKVGEEWIDGSRRIPKYFEFTPIEMHAIGERMRLAEPTLQGRADLGVLMEFINSLHSLRIRGGKGFVGTSSIVSNSLSIDVSYCKNLLALWVMDGDANRINGQFQLREHLRTLVIHYSMERCKDVLGEMEEEWTTLEEIDFSFNRVVELDHSLSRLPRVHSFTMTHNHLSDIGRYLLDLPSLTYLDLSNNQIEELDKWNEKLGNIRVLLLAGNRITNLAGLSKLYSIEFLDVSHNGLTKPEDVTPIGILPCLTELKVEGNRLTERADYRTIVLEAFGSRHDEVLLDGREVDGREKSTIGVRLALNRARKEKERRDEELRKRQERYLTGE</sequence>
<dbReference type="SMART" id="SM00365">
    <property type="entry name" value="LRR_SD22"/>
    <property type="match status" value="4"/>
</dbReference>
<dbReference type="InterPro" id="IPR001611">
    <property type="entry name" value="Leu-rich_rpt"/>
</dbReference>
<feature type="domain" description="PX" evidence="4">
    <location>
        <begin position="13"/>
        <end position="129"/>
    </location>
</feature>
<keyword evidence="1" id="KW-0433">Leucine-rich repeat</keyword>
<dbReference type="Proteomes" id="UP001432027">
    <property type="component" value="Unassembled WGS sequence"/>
</dbReference>
<dbReference type="Gene3D" id="3.80.10.10">
    <property type="entry name" value="Ribonuclease Inhibitor"/>
    <property type="match status" value="2"/>
</dbReference>
<dbReference type="SUPFAM" id="SSF52075">
    <property type="entry name" value="Outer arm dynein light chain 1"/>
    <property type="match status" value="1"/>
</dbReference>
<comment type="caution">
    <text evidence="5">The sequence shown here is derived from an EMBL/GenBank/DDBJ whole genome shotgun (WGS) entry which is preliminary data.</text>
</comment>
<evidence type="ECO:0000256" key="3">
    <source>
        <dbReference type="SAM" id="MobiDB-lite"/>
    </source>
</evidence>
<organism evidence="5 6">
    <name type="scientific">Pristionchus entomophagus</name>
    <dbReference type="NCBI Taxonomy" id="358040"/>
    <lineage>
        <taxon>Eukaryota</taxon>
        <taxon>Metazoa</taxon>
        <taxon>Ecdysozoa</taxon>
        <taxon>Nematoda</taxon>
        <taxon>Chromadorea</taxon>
        <taxon>Rhabditida</taxon>
        <taxon>Rhabditina</taxon>
        <taxon>Diplogasteromorpha</taxon>
        <taxon>Diplogasteroidea</taxon>
        <taxon>Neodiplogasteridae</taxon>
        <taxon>Pristionchus</taxon>
    </lineage>
</organism>
<evidence type="ECO:0000256" key="2">
    <source>
        <dbReference type="ARBA" id="ARBA00022737"/>
    </source>
</evidence>
<gene>
    <name evidence="5" type="ORF">PENTCL1PPCAC_17912</name>
</gene>
<accession>A0AAV5TNA6</accession>
<feature type="region of interest" description="Disordered" evidence="3">
    <location>
        <begin position="451"/>
        <end position="470"/>
    </location>
</feature>
<keyword evidence="6" id="KW-1185">Reference proteome</keyword>
<dbReference type="SMART" id="SM00369">
    <property type="entry name" value="LRR_TYP"/>
    <property type="match status" value="3"/>
</dbReference>
<dbReference type="PANTHER" id="PTHR15454">
    <property type="entry name" value="NISCHARIN RELATED"/>
    <property type="match status" value="1"/>
</dbReference>
<dbReference type="InterPro" id="IPR003591">
    <property type="entry name" value="Leu-rich_rpt_typical-subtyp"/>
</dbReference>
<dbReference type="InterPro" id="IPR001683">
    <property type="entry name" value="PX_dom"/>
</dbReference>
<proteinExistence type="predicted"/>
<dbReference type="GO" id="GO:0035091">
    <property type="term" value="F:phosphatidylinositol binding"/>
    <property type="evidence" value="ECO:0007669"/>
    <property type="project" value="InterPro"/>
</dbReference>
<dbReference type="SUPFAM" id="SSF64268">
    <property type="entry name" value="PX domain"/>
    <property type="match status" value="1"/>
</dbReference>
<evidence type="ECO:0000259" key="4">
    <source>
        <dbReference type="PROSITE" id="PS50195"/>
    </source>
</evidence>
<dbReference type="Pfam" id="PF00787">
    <property type="entry name" value="PX"/>
    <property type="match status" value="1"/>
</dbReference>
<dbReference type="InterPro" id="IPR036871">
    <property type="entry name" value="PX_dom_sf"/>
</dbReference>
<keyword evidence="2" id="KW-0677">Repeat</keyword>
<name>A0AAV5TNA6_9BILA</name>
<dbReference type="InterPro" id="IPR032675">
    <property type="entry name" value="LRR_dom_sf"/>
</dbReference>
<dbReference type="SMART" id="SM00312">
    <property type="entry name" value="PX"/>
    <property type="match status" value="1"/>
</dbReference>
<dbReference type="PROSITE" id="PS50195">
    <property type="entry name" value="PX"/>
    <property type="match status" value="1"/>
</dbReference>